<proteinExistence type="predicted"/>
<evidence type="ECO:0000313" key="4">
    <source>
        <dbReference type="Proteomes" id="UP000196320"/>
    </source>
</evidence>
<protein>
    <submittedName>
        <fullName evidence="3">Uncharacterized protein</fullName>
    </submittedName>
</protein>
<feature type="region of interest" description="Disordered" evidence="1">
    <location>
        <begin position="84"/>
        <end position="114"/>
    </location>
</feature>
<evidence type="ECO:0000256" key="2">
    <source>
        <dbReference type="SAM" id="Phobius"/>
    </source>
</evidence>
<feature type="transmembrane region" description="Helical" evidence="2">
    <location>
        <begin position="56"/>
        <end position="79"/>
    </location>
</feature>
<keyword evidence="2" id="KW-1133">Transmembrane helix</keyword>
<keyword evidence="2" id="KW-0812">Transmembrane</keyword>
<evidence type="ECO:0000256" key="1">
    <source>
        <dbReference type="SAM" id="MobiDB-lite"/>
    </source>
</evidence>
<name>A0A1R4KPG5_9MICO</name>
<dbReference type="EMBL" id="FUKO01000041">
    <property type="protein sequence ID" value="SJN46178.1"/>
    <property type="molecule type" value="Genomic_DNA"/>
</dbReference>
<feature type="compositionally biased region" description="Low complexity" evidence="1">
    <location>
        <begin position="85"/>
        <end position="99"/>
    </location>
</feature>
<feature type="transmembrane region" description="Helical" evidence="2">
    <location>
        <begin position="26"/>
        <end position="44"/>
    </location>
</feature>
<gene>
    <name evidence="3" type="ORF">FM104_14640</name>
</gene>
<dbReference type="Proteomes" id="UP000196320">
    <property type="component" value="Unassembled WGS sequence"/>
</dbReference>
<reference evidence="3 4" key="1">
    <citation type="submission" date="2017-02" db="EMBL/GenBank/DDBJ databases">
        <authorList>
            <person name="Peterson S.W."/>
        </authorList>
    </citation>
    <scope>NUCLEOTIDE SEQUENCE [LARGE SCALE GENOMIC DNA]</scope>
    <source>
        <strain evidence="3 4">B Mb 05.01</strain>
    </source>
</reference>
<dbReference type="AlphaFoldDB" id="A0A1R4KPG5"/>
<keyword evidence="2" id="KW-0472">Membrane</keyword>
<sequence>MGFIALGLAVVGLILGCVPVVPVIVIGMVLLFAALVVGIIALFVKHTAKWPAIVSIVVSVIGGVIAAVVLLVVAVFSIAQGPVDSGPVSSPAPSISAPSEQPTDAPESSDRPTPAEISEGYLAIMHADGVHDYDDPEIAECIGQKMYDSDVSDETLWAGIKDEYPGADEFEHARDVLTDVLLFCKP</sequence>
<evidence type="ECO:0000313" key="3">
    <source>
        <dbReference type="EMBL" id="SJN46178.1"/>
    </source>
</evidence>
<organism evidence="3 4">
    <name type="scientific">Microbacterium esteraromaticum</name>
    <dbReference type="NCBI Taxonomy" id="57043"/>
    <lineage>
        <taxon>Bacteria</taxon>
        <taxon>Bacillati</taxon>
        <taxon>Actinomycetota</taxon>
        <taxon>Actinomycetes</taxon>
        <taxon>Micrococcales</taxon>
        <taxon>Microbacteriaceae</taxon>
        <taxon>Microbacterium</taxon>
    </lineage>
</organism>
<keyword evidence="4" id="KW-1185">Reference proteome</keyword>
<accession>A0A1R4KPG5</accession>